<dbReference type="AlphaFoldDB" id="A0A345T4J3"/>
<reference evidence="7" key="1">
    <citation type="submission" date="2018-07" db="EMBL/GenBank/DDBJ databases">
        <title>Streptacidiphilus bronchialis DSM 106435 chromosome.</title>
        <authorList>
            <person name="Batra D."/>
            <person name="Gulvik C.A."/>
        </authorList>
    </citation>
    <scope>NUCLEOTIDE SEQUENCE [LARGE SCALE GENOMIC DNA]</scope>
    <source>
        <strain evidence="7">DSM 106435</strain>
    </source>
</reference>
<dbReference type="PANTHER" id="PTHR48081">
    <property type="entry name" value="AB HYDROLASE SUPERFAMILY PROTEIN C4A8.06C"/>
    <property type="match status" value="1"/>
</dbReference>
<dbReference type="InterPro" id="IPR019826">
    <property type="entry name" value="Carboxylesterase_B_AS"/>
</dbReference>
<gene>
    <name evidence="6" type="ORF">C7M71_029480</name>
</gene>
<dbReference type="Pfam" id="PF07859">
    <property type="entry name" value="Abhydrolase_3"/>
    <property type="match status" value="1"/>
</dbReference>
<evidence type="ECO:0000256" key="2">
    <source>
        <dbReference type="ARBA" id="ARBA00022801"/>
    </source>
</evidence>
<feature type="domain" description="Alpha/beta hydrolase fold-3" evidence="5">
    <location>
        <begin position="76"/>
        <end position="283"/>
    </location>
</feature>
<accession>A0A345T4J3</accession>
<evidence type="ECO:0000313" key="6">
    <source>
        <dbReference type="EMBL" id="AXI80898.1"/>
    </source>
</evidence>
<dbReference type="EMBL" id="CP031264">
    <property type="protein sequence ID" value="AXI80898.1"/>
    <property type="molecule type" value="Genomic_DNA"/>
</dbReference>
<dbReference type="FunFam" id="3.40.50.1820:FF:000089">
    <property type="entry name" value="Alpha/beta hydrolase"/>
    <property type="match status" value="1"/>
</dbReference>
<dbReference type="KEGG" id="stri:C7M71_029480"/>
<dbReference type="InterPro" id="IPR013094">
    <property type="entry name" value="AB_hydrolase_3"/>
</dbReference>
<evidence type="ECO:0000259" key="5">
    <source>
        <dbReference type="Pfam" id="PF07859"/>
    </source>
</evidence>
<dbReference type="PANTHER" id="PTHR48081:SF8">
    <property type="entry name" value="ALPHA_BETA HYDROLASE FOLD-3 DOMAIN-CONTAINING PROTEIN-RELATED"/>
    <property type="match status" value="1"/>
</dbReference>
<dbReference type="InterPro" id="IPR050300">
    <property type="entry name" value="GDXG_lipolytic_enzyme"/>
</dbReference>
<evidence type="ECO:0000256" key="4">
    <source>
        <dbReference type="SAM" id="MobiDB-lite"/>
    </source>
</evidence>
<evidence type="ECO:0000313" key="7">
    <source>
        <dbReference type="Proteomes" id="UP000249340"/>
    </source>
</evidence>
<keyword evidence="2 6" id="KW-0378">Hydrolase</keyword>
<feature type="active site" evidence="3">
    <location>
        <position position="154"/>
    </location>
</feature>
<name>A0A345T4J3_9ACTN</name>
<organism evidence="6 7">
    <name type="scientific">Peterkaempfera bronchialis</name>
    <dbReference type="NCBI Taxonomy" id="2126346"/>
    <lineage>
        <taxon>Bacteria</taxon>
        <taxon>Bacillati</taxon>
        <taxon>Actinomycetota</taxon>
        <taxon>Actinomycetes</taxon>
        <taxon>Kitasatosporales</taxon>
        <taxon>Streptomycetaceae</taxon>
        <taxon>Peterkaempfera</taxon>
    </lineage>
</organism>
<proteinExistence type="inferred from homology"/>
<dbReference type="Proteomes" id="UP000249340">
    <property type="component" value="Chromosome"/>
</dbReference>
<dbReference type="InterPro" id="IPR033140">
    <property type="entry name" value="Lipase_GDXG_put_SER_AS"/>
</dbReference>
<evidence type="ECO:0000256" key="1">
    <source>
        <dbReference type="ARBA" id="ARBA00010515"/>
    </source>
</evidence>
<keyword evidence="7" id="KW-1185">Reference proteome</keyword>
<dbReference type="RefSeq" id="WP_111490693.1">
    <property type="nucleotide sequence ID" value="NZ_CP031264.1"/>
</dbReference>
<feature type="region of interest" description="Disordered" evidence="4">
    <location>
        <begin position="312"/>
        <end position="339"/>
    </location>
</feature>
<dbReference type="SUPFAM" id="SSF53474">
    <property type="entry name" value="alpha/beta-Hydrolases"/>
    <property type="match status" value="1"/>
</dbReference>
<dbReference type="OrthoDB" id="128186at2"/>
<dbReference type="GO" id="GO:0016787">
    <property type="term" value="F:hydrolase activity"/>
    <property type="evidence" value="ECO:0007669"/>
    <property type="project" value="UniProtKB-KW"/>
</dbReference>
<comment type="similarity">
    <text evidence="1">Belongs to the 'GDXG' lipolytic enzyme family.</text>
</comment>
<protein>
    <submittedName>
        <fullName evidence="6">Alpha/beta hydrolase</fullName>
    </submittedName>
</protein>
<dbReference type="PROSITE" id="PS00122">
    <property type="entry name" value="CARBOXYLESTERASE_B_1"/>
    <property type="match status" value="1"/>
</dbReference>
<sequence length="339" mass="35255">MALDPRIAAFLDAHTTGPAIQDLPLAEFRAVIESMVAYCAPTAPVAQVRDLAVPGPGGPVPVRLYHPRPGSALPVVVYLHGGGWMTGSIDHMDPVCRALASEAESVVLNVGYRLAPEHPFPAALDDAWAVTAWAAANAASFGGDPARLAVAGDSAGANLATVVAMLARDAGGPPIAHQLLICPALDTAMDSGSYRTLGDGYGCTRAVMRLCWQTYLAMPEEAFPDAPWQAVPMRAPDLAGLPPATVLTMEYDPLRDEGEAYAERLAAAGVPVRATRCLGVIHPALHLDAVSPRAAQARQLAVAALREAFALGPPDVPDPAPQPVARLAAARHGSPPQGR</sequence>
<evidence type="ECO:0000256" key="3">
    <source>
        <dbReference type="PROSITE-ProRule" id="PRU10038"/>
    </source>
</evidence>
<dbReference type="Gene3D" id="3.40.50.1820">
    <property type="entry name" value="alpha/beta hydrolase"/>
    <property type="match status" value="1"/>
</dbReference>
<dbReference type="InterPro" id="IPR029058">
    <property type="entry name" value="AB_hydrolase_fold"/>
</dbReference>
<dbReference type="PROSITE" id="PS01174">
    <property type="entry name" value="LIPASE_GDXG_SER"/>
    <property type="match status" value="1"/>
</dbReference>